<proteinExistence type="predicted"/>
<feature type="region of interest" description="Disordered" evidence="1">
    <location>
        <begin position="19"/>
        <end position="72"/>
    </location>
</feature>
<comment type="caution">
    <text evidence="2">The sequence shown here is derived from an EMBL/GenBank/DDBJ whole genome shotgun (WGS) entry which is preliminary data.</text>
</comment>
<accession>A0A118HTC6</accession>
<dbReference type="EMBL" id="LOXM01000126">
    <property type="protein sequence ID" value="KVG67188.1"/>
    <property type="molecule type" value="Genomic_DNA"/>
</dbReference>
<evidence type="ECO:0000313" key="2">
    <source>
        <dbReference type="EMBL" id="KVG67188.1"/>
    </source>
</evidence>
<reference evidence="2 3" key="1">
    <citation type="submission" date="2015-11" db="EMBL/GenBank/DDBJ databases">
        <title>Expanding the genomic diversity of Burkholderia species for the development of highly accurate diagnostics.</title>
        <authorList>
            <person name="Sahl J."/>
            <person name="Keim P."/>
            <person name="Wagner D."/>
        </authorList>
    </citation>
    <scope>NUCLEOTIDE SEQUENCE [LARGE SCALE GENOMIC DNA]</scope>
    <source>
        <strain evidence="2 3">MSMB2036</strain>
    </source>
</reference>
<feature type="compositionally biased region" description="Basic residues" evidence="1">
    <location>
        <begin position="35"/>
        <end position="52"/>
    </location>
</feature>
<gene>
    <name evidence="2" type="ORF">WJ33_25715</name>
</gene>
<name>A0A118HTC6_9BURK</name>
<evidence type="ECO:0000256" key="1">
    <source>
        <dbReference type="SAM" id="MobiDB-lite"/>
    </source>
</evidence>
<protein>
    <submittedName>
        <fullName evidence="2">Uncharacterized protein</fullName>
    </submittedName>
</protein>
<sequence length="119" mass="13223">MLIDAIRNFCARLKREIAAAATPQQRDAPPATPKQKPKPRRAGKKKLTRHQKAAADLARRQMAKGVAVPQRRDDAREGFDLIGAQMDMQNARRENHDLDWIGDIVDAVVDKPASKSSST</sequence>
<dbReference type="AlphaFoldDB" id="A0A118HTC6"/>
<evidence type="ECO:0000313" key="3">
    <source>
        <dbReference type="Proteomes" id="UP000064029"/>
    </source>
</evidence>
<dbReference type="Proteomes" id="UP000064029">
    <property type="component" value="Unassembled WGS sequence"/>
</dbReference>
<organism evidence="2 3">
    <name type="scientific">Burkholderia ubonensis</name>
    <dbReference type="NCBI Taxonomy" id="101571"/>
    <lineage>
        <taxon>Bacteria</taxon>
        <taxon>Pseudomonadati</taxon>
        <taxon>Pseudomonadota</taxon>
        <taxon>Betaproteobacteria</taxon>
        <taxon>Burkholderiales</taxon>
        <taxon>Burkholderiaceae</taxon>
        <taxon>Burkholderia</taxon>
        <taxon>Burkholderia cepacia complex</taxon>
    </lineage>
</organism>
<dbReference type="RefSeq" id="WP_059752156.1">
    <property type="nucleotide sequence ID" value="NZ_CP013416.1"/>
</dbReference>